<dbReference type="Proteomes" id="UP000254259">
    <property type="component" value="Plasmid CBM2636_mp"/>
</dbReference>
<evidence type="ECO:0000313" key="3">
    <source>
        <dbReference type="Proteomes" id="UP000254259"/>
    </source>
</evidence>
<geneLocation type="plasmid" evidence="3">
    <name>cbm2636_mp</name>
</geneLocation>
<gene>
    <name evidence="2" type="ORF">CBM2636_MP10374</name>
</gene>
<dbReference type="AlphaFoldDB" id="A0A9Q7UZK1"/>
<organism evidence="2 3">
    <name type="scientific">Cupriavidus taiwanensis</name>
    <dbReference type="NCBI Taxonomy" id="164546"/>
    <lineage>
        <taxon>Bacteria</taxon>
        <taxon>Pseudomonadati</taxon>
        <taxon>Pseudomonadota</taxon>
        <taxon>Betaproteobacteria</taxon>
        <taxon>Burkholderiales</taxon>
        <taxon>Burkholderiaceae</taxon>
        <taxon>Cupriavidus</taxon>
    </lineage>
</organism>
<name>A0A9Q7UZK1_9BURK</name>
<evidence type="ECO:0000313" key="2">
    <source>
        <dbReference type="EMBL" id="SPD66738.1"/>
    </source>
</evidence>
<proteinExistence type="predicted"/>
<feature type="compositionally biased region" description="Basic and acidic residues" evidence="1">
    <location>
        <begin position="324"/>
        <end position="333"/>
    </location>
</feature>
<feature type="region of interest" description="Disordered" evidence="1">
    <location>
        <begin position="120"/>
        <end position="145"/>
    </location>
</feature>
<accession>A0A9Q7UZK1</accession>
<sequence>MHFAHRCGLPQVWPARCLSGRYRGWRIDRPAGHACCHPGLVLAVLPGDLLWRQLRRRRAVLSLCGSRWCCTSPARTGTIARHGRWRGRGRGRPAVGDLDHGSVATAYICHHLPGAGPRGSALGARSARGKATPTQRCGNDQRPAARPNRTAAAFHCRRDLWRGVLYVDELLDDCRAAGNAYLRASAGLRQLGDAMACHRDVRAEFLHGFSDCAIRSKPRGDRRPGAHRAVCRRRTRRRRRGTLLGHADPARPWVEFRIPRRIGAGAGVPPPRGEDARAVPQRLHRLWPDGDRLFFLRRPVVRLWLEHSAVGLLRSAGAGLGGARRGDKKEQGPCRRTPKHGVRLHRPGSLLPGLCSQALSPFGDLAKLNIGKQMVQGDSDPSTA</sequence>
<protein>
    <submittedName>
        <fullName evidence="2">Uncharacterized protein</fullName>
    </submittedName>
</protein>
<feature type="region of interest" description="Disordered" evidence="1">
    <location>
        <begin position="319"/>
        <end position="343"/>
    </location>
</feature>
<evidence type="ECO:0000256" key="1">
    <source>
        <dbReference type="SAM" id="MobiDB-lite"/>
    </source>
</evidence>
<dbReference type="EMBL" id="LT984814">
    <property type="protein sequence ID" value="SPD66738.1"/>
    <property type="molecule type" value="Genomic_DNA"/>
</dbReference>
<keyword evidence="2" id="KW-0614">Plasmid</keyword>
<reference evidence="2 3" key="1">
    <citation type="submission" date="2018-01" db="EMBL/GenBank/DDBJ databases">
        <authorList>
            <person name="Clerissi C."/>
        </authorList>
    </citation>
    <scope>NUCLEOTIDE SEQUENCE [LARGE SCALE GENOMIC DNA]</scope>
    <source>
        <strain evidence="2">Cupriavidus taiwanensis SWF 66322</strain>
        <plasmid evidence="3">cbm2636_mp</plasmid>
    </source>
</reference>